<dbReference type="EMBL" id="DSFH01000065">
    <property type="protein sequence ID" value="HEW64463.1"/>
    <property type="molecule type" value="Genomic_DNA"/>
</dbReference>
<reference evidence="2" key="2">
    <citation type="submission" date="2020-10" db="EMBL/GenBank/DDBJ databases">
        <title>Fervidococcus fontis strain 3639Fd - the first crenarchaeon capable of growth on lipids.</title>
        <authorList>
            <person name="Kochetkova T.V."/>
            <person name="Elcheninov A.G."/>
            <person name="Toschakov S.V."/>
            <person name="Kublanov I.V."/>
        </authorList>
    </citation>
    <scope>NUCLEOTIDE SEQUENCE</scope>
    <source>
        <strain evidence="2">3639Fd</strain>
    </source>
</reference>
<evidence type="ECO:0000313" key="2">
    <source>
        <dbReference type="EMBL" id="MBE9390877.1"/>
    </source>
</evidence>
<dbReference type="OMA" id="WEEAYEF"/>
<reference evidence="1" key="1">
    <citation type="journal article" date="2020" name="mSystems">
        <title>Genome- and Community-Level Interaction Insights into Carbon Utilization and Element Cycling Functions of Hydrothermarchaeota in Hydrothermal Sediment.</title>
        <authorList>
            <person name="Zhou Z."/>
            <person name="Liu Y."/>
            <person name="Xu W."/>
            <person name="Pan J."/>
            <person name="Luo Z.H."/>
            <person name="Li M."/>
        </authorList>
    </citation>
    <scope>NUCLEOTIDE SEQUENCE [LARGE SCALE GENOMIC DNA]</scope>
    <source>
        <strain evidence="1">SpSt-1261</strain>
    </source>
</reference>
<gene>
    <name evidence="1" type="ORF">ENO39_05370</name>
    <name evidence="2" type="ORF">IOK49_02115</name>
</gene>
<evidence type="ECO:0000313" key="1">
    <source>
        <dbReference type="EMBL" id="HEW64463.1"/>
    </source>
</evidence>
<sequence>MSETKNKVRSISVVKVKDREIPIDERLLKVLRKYVYTQMTLEELAKEIGLNGWEEAYEFVKNAPAWLMWTPFTLWEVTE</sequence>
<dbReference type="RefSeq" id="WP_014557272.1">
    <property type="nucleotide sequence ID" value="NZ_DSFH01000065.1"/>
</dbReference>
<organism evidence="1">
    <name type="scientific">Fervidicoccus fontis</name>
    <dbReference type="NCBI Taxonomy" id="683846"/>
    <lineage>
        <taxon>Archaea</taxon>
        <taxon>Thermoproteota</taxon>
        <taxon>Thermoprotei</taxon>
        <taxon>Fervidicoccales</taxon>
        <taxon>Fervidicoccaceae</taxon>
        <taxon>Fervidicoccus</taxon>
    </lineage>
</organism>
<accession>A0A7C2VJP9</accession>
<name>A0A7C2VJP9_9CREN</name>
<protein>
    <submittedName>
        <fullName evidence="1">Uncharacterized protein</fullName>
    </submittedName>
</protein>
<dbReference type="Proteomes" id="UP000652307">
    <property type="component" value="Unassembled WGS sequence"/>
</dbReference>
<dbReference type="Proteomes" id="UP000886076">
    <property type="component" value="Unassembled WGS sequence"/>
</dbReference>
<comment type="caution">
    <text evidence="1">The sequence shown here is derived from an EMBL/GenBank/DDBJ whole genome shotgun (WGS) entry which is preliminary data.</text>
</comment>
<dbReference type="AlphaFoldDB" id="A0A7C2VJP9"/>
<dbReference type="GeneID" id="12449195"/>
<proteinExistence type="predicted"/>
<dbReference type="EMBL" id="JADEZV010000001">
    <property type="protein sequence ID" value="MBE9390877.1"/>
    <property type="molecule type" value="Genomic_DNA"/>
</dbReference>